<dbReference type="Pfam" id="PF08668">
    <property type="entry name" value="HDOD"/>
    <property type="match status" value="1"/>
</dbReference>
<accession>A0A8D4VQS3</accession>
<dbReference type="InterPro" id="IPR052340">
    <property type="entry name" value="RNase_Y/CdgJ"/>
</dbReference>
<dbReference type="Gene3D" id="1.10.3210.10">
    <property type="entry name" value="Hypothetical protein af1432"/>
    <property type="match status" value="1"/>
</dbReference>
<dbReference type="AlphaFoldDB" id="A0A8D4VQS3"/>
<dbReference type="PROSITE" id="PS51833">
    <property type="entry name" value="HDOD"/>
    <property type="match status" value="1"/>
</dbReference>
<evidence type="ECO:0000313" key="2">
    <source>
        <dbReference type="EMBL" id="BBL72365.1"/>
    </source>
</evidence>
<dbReference type="KEGG" id="moz:MoryE10_29710"/>
<evidence type="ECO:0000259" key="1">
    <source>
        <dbReference type="PROSITE" id="PS51833"/>
    </source>
</evidence>
<sequence length="294" mass="33028">MQPIVLDEHHPLLRAKPLLRSIPLPPQPEVLRKVLDEYRNPTPDLQRIATLIGSDVALSGSVLQAVNSPLFGLRHTVTAIPQAIGLLGLRKVLLVVRAVALRSGFGRSAECNRFWDSANIMAQISLMLAERLKLVEKEELYTIGLFHDCGMLLMMQHFPDYKTLLSQANNTPDRPVTAWEDERYGLNHTDLGFLISVSWYLPPTLCHVVASHHRPFADLAQSQRRISDSALTLLAAHKASHHIHTRHRQMVRGDMVDMEWDRDNAAVLGHLGISEPDFFTLRDDLLDSLDDTAA</sequence>
<dbReference type="RefSeq" id="WP_054775023.1">
    <property type="nucleotide sequence ID" value="NZ_AP019782.1"/>
</dbReference>
<feature type="domain" description="HDOD" evidence="1">
    <location>
        <begin position="24"/>
        <end position="215"/>
    </location>
</feature>
<name>A0A8D4VQS3_9GAMM</name>
<dbReference type="Proteomes" id="UP000824988">
    <property type="component" value="Chromosome"/>
</dbReference>
<evidence type="ECO:0000313" key="3">
    <source>
        <dbReference type="Proteomes" id="UP000824988"/>
    </source>
</evidence>
<organism evidence="2 3">
    <name type="scientific">Methylogaea oryzae</name>
    <dbReference type="NCBI Taxonomy" id="1295382"/>
    <lineage>
        <taxon>Bacteria</taxon>
        <taxon>Pseudomonadati</taxon>
        <taxon>Pseudomonadota</taxon>
        <taxon>Gammaproteobacteria</taxon>
        <taxon>Methylococcales</taxon>
        <taxon>Methylococcaceae</taxon>
        <taxon>Methylogaea</taxon>
    </lineage>
</organism>
<dbReference type="SUPFAM" id="SSF109604">
    <property type="entry name" value="HD-domain/PDEase-like"/>
    <property type="match status" value="1"/>
</dbReference>
<gene>
    <name evidence="2" type="ORF">MoryE10_29710</name>
</gene>
<dbReference type="PANTHER" id="PTHR33525:SF6">
    <property type="entry name" value="HDOD DOMAIN-CONTAINING PROTEIN"/>
    <property type="match status" value="1"/>
</dbReference>
<keyword evidence="3" id="KW-1185">Reference proteome</keyword>
<dbReference type="InterPro" id="IPR013976">
    <property type="entry name" value="HDOD"/>
</dbReference>
<reference evidence="2" key="1">
    <citation type="submission" date="2019-06" db="EMBL/GenBank/DDBJ databases">
        <title>Complete genome sequence of Methylogaea oryzae strain JCM16910.</title>
        <authorList>
            <person name="Asakawa S."/>
        </authorList>
    </citation>
    <scope>NUCLEOTIDE SEQUENCE</scope>
    <source>
        <strain evidence="2">E10</strain>
    </source>
</reference>
<proteinExistence type="predicted"/>
<dbReference type="EMBL" id="AP019782">
    <property type="protein sequence ID" value="BBL72365.1"/>
    <property type="molecule type" value="Genomic_DNA"/>
</dbReference>
<dbReference type="PANTHER" id="PTHR33525">
    <property type="match status" value="1"/>
</dbReference>
<protein>
    <submittedName>
        <fullName evidence="2">HDOD domain-containing protein</fullName>
    </submittedName>
</protein>